<feature type="transmembrane region" description="Helical" evidence="5">
    <location>
        <begin position="179"/>
        <end position="201"/>
    </location>
</feature>
<dbReference type="EMBL" id="JBBLZC010000001">
    <property type="protein sequence ID" value="MEK0081886.1"/>
    <property type="molecule type" value="Genomic_DNA"/>
</dbReference>
<dbReference type="Proteomes" id="UP001375743">
    <property type="component" value="Unassembled WGS sequence"/>
</dbReference>
<keyword evidence="4 5" id="KW-0472">Membrane</keyword>
<feature type="transmembrane region" description="Helical" evidence="5">
    <location>
        <begin position="98"/>
        <end position="117"/>
    </location>
</feature>
<protein>
    <submittedName>
        <fullName evidence="7">DMT family transporter</fullName>
    </submittedName>
</protein>
<proteinExistence type="predicted"/>
<dbReference type="RefSeq" id="WP_418157727.1">
    <property type="nucleotide sequence ID" value="NZ_JBBLZC010000001.1"/>
</dbReference>
<feature type="domain" description="EamA" evidence="6">
    <location>
        <begin position="155"/>
        <end position="292"/>
    </location>
</feature>
<evidence type="ECO:0000259" key="6">
    <source>
        <dbReference type="Pfam" id="PF00892"/>
    </source>
</evidence>
<dbReference type="SUPFAM" id="SSF103481">
    <property type="entry name" value="Multidrug resistance efflux transporter EmrE"/>
    <property type="match status" value="2"/>
</dbReference>
<feature type="transmembrane region" description="Helical" evidence="5">
    <location>
        <begin position="276"/>
        <end position="295"/>
    </location>
</feature>
<evidence type="ECO:0000256" key="5">
    <source>
        <dbReference type="SAM" id="Phobius"/>
    </source>
</evidence>
<feature type="transmembrane region" description="Helical" evidence="5">
    <location>
        <begin position="155"/>
        <end position="172"/>
    </location>
</feature>
<gene>
    <name evidence="7" type="ORF">U1T56_01880</name>
</gene>
<comment type="subcellular location">
    <subcellularLocation>
        <location evidence="1">Membrane</location>
        <topology evidence="1">Multi-pass membrane protein</topology>
    </subcellularLocation>
</comment>
<evidence type="ECO:0000313" key="8">
    <source>
        <dbReference type="Proteomes" id="UP001375743"/>
    </source>
</evidence>
<evidence type="ECO:0000313" key="7">
    <source>
        <dbReference type="EMBL" id="MEK0081886.1"/>
    </source>
</evidence>
<dbReference type="Pfam" id="PF00892">
    <property type="entry name" value="EamA"/>
    <property type="match status" value="2"/>
</dbReference>
<comment type="caution">
    <text evidence="7">The sequence shown here is derived from an EMBL/GenBank/DDBJ whole genome shotgun (WGS) entry which is preliminary data.</text>
</comment>
<accession>A0ABU8XLY6</accession>
<feature type="domain" description="EamA" evidence="6">
    <location>
        <begin position="11"/>
        <end position="141"/>
    </location>
</feature>
<organism evidence="7 8">
    <name type="scientific">Benzoatithermus flavus</name>
    <dbReference type="NCBI Taxonomy" id="3108223"/>
    <lineage>
        <taxon>Bacteria</taxon>
        <taxon>Pseudomonadati</taxon>
        <taxon>Pseudomonadota</taxon>
        <taxon>Alphaproteobacteria</taxon>
        <taxon>Geminicoccales</taxon>
        <taxon>Geminicoccaceae</taxon>
        <taxon>Benzoatithermus</taxon>
    </lineage>
</organism>
<keyword evidence="3 5" id="KW-1133">Transmembrane helix</keyword>
<evidence type="ECO:0000256" key="1">
    <source>
        <dbReference type="ARBA" id="ARBA00004141"/>
    </source>
</evidence>
<keyword evidence="2 5" id="KW-0812">Transmembrane</keyword>
<dbReference type="InterPro" id="IPR000620">
    <property type="entry name" value="EamA_dom"/>
</dbReference>
<name>A0ABU8XLY6_9PROT</name>
<sequence length="306" mass="31823">MSRCSFGISPIASLVLASAFWGVATVISKKLLASVPPITLLVVQLAPSVLLLWLLVFARGARPVQRYGLLAVALMGCLNPGLSYTLSMLGLARTTASVATLLWAAEPALIVVMAWLVLREPLTIRLLVVTATAAGGVLLVSGFPEGAGVAGDRCGDVLILGGVLCCALYTVLSRKVAPSADLLFTVALQQSAGLLWAVALWSVTLHRTDGEPVLVPSRSEWLGGAVSGLMYYAAAFWFYLTGLRSVPAAIAGGFLNLIPVFGITSAYVLLGERLTLTQSAGAAVILCSVSALLMWSAPARASEPTG</sequence>
<feature type="transmembrane region" description="Helical" evidence="5">
    <location>
        <begin position="247"/>
        <end position="270"/>
    </location>
</feature>
<dbReference type="InterPro" id="IPR050638">
    <property type="entry name" value="AA-Vitamin_Transporters"/>
</dbReference>
<feature type="transmembrane region" description="Helical" evidence="5">
    <location>
        <begin position="69"/>
        <end position="92"/>
    </location>
</feature>
<evidence type="ECO:0000256" key="4">
    <source>
        <dbReference type="ARBA" id="ARBA00023136"/>
    </source>
</evidence>
<evidence type="ECO:0000256" key="2">
    <source>
        <dbReference type="ARBA" id="ARBA00022692"/>
    </source>
</evidence>
<dbReference type="PANTHER" id="PTHR32322">
    <property type="entry name" value="INNER MEMBRANE TRANSPORTER"/>
    <property type="match status" value="1"/>
</dbReference>
<reference evidence="7 8" key="1">
    <citation type="submission" date="2024-01" db="EMBL/GenBank/DDBJ databases">
        <title>Multi-omics insights into the function and evolution of sodium benzoate biodegradation pathways in Benzoatithermus flavus gen. nov., sp. nov. from hot spring.</title>
        <authorList>
            <person name="Hu C.-J."/>
            <person name="Li W.-J."/>
        </authorList>
    </citation>
    <scope>NUCLEOTIDE SEQUENCE [LARGE SCALE GENOMIC DNA]</scope>
    <source>
        <strain evidence="7 8">SYSU G07066</strain>
    </source>
</reference>
<feature type="transmembrane region" description="Helical" evidence="5">
    <location>
        <begin position="221"/>
        <end position="240"/>
    </location>
</feature>
<evidence type="ECO:0000256" key="3">
    <source>
        <dbReference type="ARBA" id="ARBA00022989"/>
    </source>
</evidence>
<dbReference type="InterPro" id="IPR037185">
    <property type="entry name" value="EmrE-like"/>
</dbReference>
<feature type="transmembrane region" description="Helical" evidence="5">
    <location>
        <begin position="38"/>
        <end position="57"/>
    </location>
</feature>
<feature type="transmembrane region" description="Helical" evidence="5">
    <location>
        <begin position="124"/>
        <end position="143"/>
    </location>
</feature>
<dbReference type="PANTHER" id="PTHR32322:SF9">
    <property type="entry name" value="AMINO-ACID METABOLITE EFFLUX PUMP-RELATED"/>
    <property type="match status" value="1"/>
</dbReference>
<keyword evidence="8" id="KW-1185">Reference proteome</keyword>
<dbReference type="Gene3D" id="1.10.3730.20">
    <property type="match status" value="1"/>
</dbReference>